<dbReference type="OrthoDB" id="1913277at2759"/>
<organism evidence="13">
    <name type="scientific">Camponotus floridanus</name>
    <name type="common">Florida carpenter ant</name>
    <dbReference type="NCBI Taxonomy" id="104421"/>
    <lineage>
        <taxon>Eukaryota</taxon>
        <taxon>Metazoa</taxon>
        <taxon>Ecdysozoa</taxon>
        <taxon>Arthropoda</taxon>
        <taxon>Hexapoda</taxon>
        <taxon>Insecta</taxon>
        <taxon>Pterygota</taxon>
        <taxon>Neoptera</taxon>
        <taxon>Endopterygota</taxon>
        <taxon>Hymenoptera</taxon>
        <taxon>Apocrita</taxon>
        <taxon>Aculeata</taxon>
        <taxon>Formicoidea</taxon>
        <taxon>Formicidae</taxon>
        <taxon>Formicinae</taxon>
        <taxon>Camponotus</taxon>
    </lineage>
</organism>
<keyword evidence="4 11" id="KW-0812">Transmembrane</keyword>
<protein>
    <recommendedName>
        <fullName evidence="3">NADH dehydrogenase [ubiquinone] 1 alpha subcomplex subunit 11</fullName>
    </recommendedName>
    <alternativeName>
        <fullName evidence="9">Complex I-B14.7</fullName>
    </alternativeName>
    <alternativeName>
        <fullName evidence="10">NADH-ubiquinone oxidoreductase subunit B14.7</fullName>
    </alternativeName>
</protein>
<comment type="subcellular location">
    <subcellularLocation>
        <location evidence="1">Mitochondrion inner membrane</location>
        <topology evidence="1">Multi-pass membrane protein</topology>
        <orientation evidence="1">Matrix side</orientation>
    </subcellularLocation>
</comment>
<dbReference type="InterPro" id="IPR039205">
    <property type="entry name" value="NDUFA11"/>
</dbReference>
<evidence type="ECO:0000256" key="9">
    <source>
        <dbReference type="ARBA" id="ARBA00030608"/>
    </source>
</evidence>
<dbReference type="Proteomes" id="UP000000311">
    <property type="component" value="Unassembled WGS sequence"/>
</dbReference>
<dbReference type="InParanoid" id="E2B1K7"/>
<accession>E2B1K7</accession>
<keyword evidence="5" id="KW-0999">Mitochondrion inner membrane</keyword>
<keyword evidence="7" id="KW-0496">Mitochondrion</keyword>
<dbReference type="AlphaFoldDB" id="E2B1K7"/>
<evidence type="ECO:0000256" key="8">
    <source>
        <dbReference type="ARBA" id="ARBA00023136"/>
    </source>
</evidence>
<name>E2B1K7_CAMFO</name>
<feature type="transmembrane region" description="Helical" evidence="11">
    <location>
        <begin position="59"/>
        <end position="80"/>
    </location>
</feature>
<reference evidence="12 13" key="1">
    <citation type="journal article" date="2010" name="Science">
        <title>Genomic comparison of the ants Camponotus floridanus and Harpegnathos saltator.</title>
        <authorList>
            <person name="Bonasio R."/>
            <person name="Zhang G."/>
            <person name="Ye C."/>
            <person name="Mutti N.S."/>
            <person name="Fang X."/>
            <person name="Qin N."/>
            <person name="Donahue G."/>
            <person name="Yang P."/>
            <person name="Li Q."/>
            <person name="Li C."/>
            <person name="Zhang P."/>
            <person name="Huang Z."/>
            <person name="Berger S.L."/>
            <person name="Reinberg D."/>
            <person name="Wang J."/>
            <person name="Liebig J."/>
        </authorList>
    </citation>
    <scope>NUCLEOTIDE SEQUENCE [LARGE SCALE GENOMIC DNA]</scope>
    <source>
        <strain evidence="13">C129</strain>
    </source>
</reference>
<evidence type="ECO:0000256" key="1">
    <source>
        <dbReference type="ARBA" id="ARBA00004292"/>
    </source>
</evidence>
<evidence type="ECO:0000256" key="3">
    <source>
        <dbReference type="ARBA" id="ARBA00018191"/>
    </source>
</evidence>
<evidence type="ECO:0000256" key="5">
    <source>
        <dbReference type="ARBA" id="ARBA00022792"/>
    </source>
</evidence>
<gene>
    <name evidence="12" type="ORF">EAG_02075</name>
</gene>
<evidence type="ECO:0000256" key="4">
    <source>
        <dbReference type="ARBA" id="ARBA00022692"/>
    </source>
</evidence>
<proteinExistence type="inferred from homology"/>
<dbReference type="OMA" id="YDTPDGC"/>
<evidence type="ECO:0000256" key="10">
    <source>
        <dbReference type="ARBA" id="ARBA00031497"/>
    </source>
</evidence>
<dbReference type="KEGG" id="cfo:105258275"/>
<dbReference type="GO" id="GO:0005743">
    <property type="term" value="C:mitochondrial inner membrane"/>
    <property type="evidence" value="ECO:0007669"/>
    <property type="project" value="UniProtKB-SubCell"/>
</dbReference>
<dbReference type="EMBL" id="GL444953">
    <property type="protein sequence ID" value="EFN60363.1"/>
    <property type="molecule type" value="Genomic_DNA"/>
</dbReference>
<sequence length="168" mass="19031">MLLDYIKNWKYSAAPEGQQPFEKVFGLSKYGLCSSTLIGAYDCIVVSQTLTFWNTVNTMSYWVIPITAMCATFASVAYTVTKIRGKDGYANYFLASLATGGVFYQWQRCAVKSHSFTIALIVCSMLKKHSDFNGWKPFASDIKILTQHTTFPIDFSMIKDPKGRRPWQ</sequence>
<dbReference type="PANTHER" id="PTHR21382:SF1">
    <property type="entry name" value="NADH DEHYDROGENASE [UBIQUINONE] 1 ALPHA SUBCOMPLEX SUBUNIT 11"/>
    <property type="match status" value="1"/>
</dbReference>
<comment type="similarity">
    <text evidence="2">Belongs to the complex I NDUFA11 subunit family.</text>
</comment>
<evidence type="ECO:0000256" key="2">
    <source>
        <dbReference type="ARBA" id="ARBA00008699"/>
    </source>
</evidence>
<evidence type="ECO:0000256" key="7">
    <source>
        <dbReference type="ARBA" id="ARBA00023128"/>
    </source>
</evidence>
<dbReference type="PANTHER" id="PTHR21382">
    <property type="entry name" value="NADH-UBIQUINONE OXIDOREDUCTASE SUBUNIT"/>
    <property type="match status" value="1"/>
</dbReference>
<evidence type="ECO:0000256" key="11">
    <source>
        <dbReference type="SAM" id="Phobius"/>
    </source>
</evidence>
<keyword evidence="8 11" id="KW-0472">Membrane</keyword>
<dbReference type="GO" id="GO:0045271">
    <property type="term" value="C:respiratory chain complex I"/>
    <property type="evidence" value="ECO:0007669"/>
    <property type="project" value="InterPro"/>
</dbReference>
<dbReference type="GO" id="GO:0006120">
    <property type="term" value="P:mitochondrial electron transport, NADH to ubiquinone"/>
    <property type="evidence" value="ECO:0007669"/>
    <property type="project" value="InterPro"/>
</dbReference>
<keyword evidence="6 11" id="KW-1133">Transmembrane helix</keyword>
<keyword evidence="13" id="KW-1185">Reference proteome</keyword>
<evidence type="ECO:0000313" key="13">
    <source>
        <dbReference type="Proteomes" id="UP000000311"/>
    </source>
</evidence>
<evidence type="ECO:0000256" key="6">
    <source>
        <dbReference type="ARBA" id="ARBA00022989"/>
    </source>
</evidence>
<evidence type="ECO:0000313" key="12">
    <source>
        <dbReference type="EMBL" id="EFN60363.1"/>
    </source>
</evidence>